<proteinExistence type="predicted"/>
<dbReference type="GO" id="GO:0003677">
    <property type="term" value="F:DNA binding"/>
    <property type="evidence" value="ECO:0007669"/>
    <property type="project" value="UniProtKB-KW"/>
</dbReference>
<dbReference type="SUPFAM" id="SSF88723">
    <property type="entry name" value="PIN domain-like"/>
    <property type="match status" value="1"/>
</dbReference>
<dbReference type="PANTHER" id="PTHR39550:SF1">
    <property type="entry name" value="SLL0658 PROTEIN"/>
    <property type="match status" value="1"/>
</dbReference>
<dbReference type="OrthoDB" id="359097at2157"/>
<gene>
    <name evidence="1" type="ORF">A3L09_01945</name>
</gene>
<dbReference type="Pfam" id="PF11848">
    <property type="entry name" value="DUF3368"/>
    <property type="match status" value="1"/>
</dbReference>
<reference evidence="1 2" key="1">
    <citation type="submission" date="2016-03" db="EMBL/GenBank/DDBJ databases">
        <title>Complete genome sequence of Thermococcus profundus strain DT5432.</title>
        <authorList>
            <person name="Oger P.M."/>
        </authorList>
    </citation>
    <scope>NUCLEOTIDE SEQUENCE [LARGE SCALE GENOMIC DNA]</scope>
    <source>
        <strain evidence="1 2">DT 5432</strain>
    </source>
</reference>
<dbReference type="GeneID" id="33319133"/>
<accession>A0A2Z2M8U7</accession>
<sequence>MFVVDTTVISNFAKTESLDLMKAILGKDGVTTPQVVDEFKVGVKRGRYPNLEIPLKVLELTEAERELYNLLNQSLGKGEASCIAIAKFRNGILLSDDYDARKKARLLGVKVSGTIGVLVLGVKRGIIELEDANNILNEMLKKGFYAPIKRLEEVMPSSSP</sequence>
<name>A0A2Z2M8U7_THEPR</name>
<dbReference type="InterPro" id="IPR029060">
    <property type="entry name" value="PIN-like_dom_sf"/>
</dbReference>
<keyword evidence="2" id="KW-1185">Reference proteome</keyword>
<dbReference type="KEGG" id="tprf:A3L09_01945"/>
<protein>
    <submittedName>
        <fullName evidence="1">DNA-binding protein</fullName>
    </submittedName>
</protein>
<dbReference type="PANTHER" id="PTHR39550">
    <property type="entry name" value="SLL0658 PROTEIN"/>
    <property type="match status" value="1"/>
</dbReference>
<evidence type="ECO:0000313" key="2">
    <source>
        <dbReference type="Proteomes" id="UP000250179"/>
    </source>
</evidence>
<evidence type="ECO:0000313" key="1">
    <source>
        <dbReference type="EMBL" id="ASJ02116.1"/>
    </source>
</evidence>
<dbReference type="RefSeq" id="WP_088857382.1">
    <property type="nucleotide sequence ID" value="NZ_CP014862.1"/>
</dbReference>
<dbReference type="EMBL" id="CP014862">
    <property type="protein sequence ID" value="ASJ02116.1"/>
    <property type="molecule type" value="Genomic_DNA"/>
</dbReference>
<dbReference type="AlphaFoldDB" id="A0A2Z2M8U7"/>
<dbReference type="Proteomes" id="UP000250179">
    <property type="component" value="Chromosome"/>
</dbReference>
<keyword evidence="1" id="KW-0238">DNA-binding</keyword>
<dbReference type="Gene3D" id="3.40.50.1010">
    <property type="entry name" value="5'-nuclease"/>
    <property type="match status" value="1"/>
</dbReference>
<organism evidence="1 2">
    <name type="scientific">Thermococcus profundus</name>
    <dbReference type="NCBI Taxonomy" id="49899"/>
    <lineage>
        <taxon>Archaea</taxon>
        <taxon>Methanobacteriati</taxon>
        <taxon>Methanobacteriota</taxon>
        <taxon>Thermococci</taxon>
        <taxon>Thermococcales</taxon>
        <taxon>Thermococcaceae</taxon>
        <taxon>Thermococcus</taxon>
    </lineage>
</organism>
<dbReference type="InterPro" id="IPR021799">
    <property type="entry name" value="PIN-like_prokaryotic"/>
</dbReference>